<proteinExistence type="predicted"/>
<evidence type="ECO:0000313" key="2">
    <source>
        <dbReference type="EMBL" id="RAR13928.1"/>
    </source>
</evidence>
<organism evidence="2 3">
    <name type="scientific">Stemphylium lycopersici</name>
    <name type="common">Tomato gray leaf spot disease fungus</name>
    <name type="synonym">Thyrospora lycopersici</name>
    <dbReference type="NCBI Taxonomy" id="183478"/>
    <lineage>
        <taxon>Eukaryota</taxon>
        <taxon>Fungi</taxon>
        <taxon>Dikarya</taxon>
        <taxon>Ascomycota</taxon>
        <taxon>Pezizomycotina</taxon>
        <taxon>Dothideomycetes</taxon>
        <taxon>Pleosporomycetidae</taxon>
        <taxon>Pleosporales</taxon>
        <taxon>Pleosporineae</taxon>
        <taxon>Pleosporaceae</taxon>
        <taxon>Stemphylium</taxon>
    </lineage>
</organism>
<dbReference type="Proteomes" id="UP000249619">
    <property type="component" value="Unassembled WGS sequence"/>
</dbReference>
<evidence type="ECO:0000256" key="1">
    <source>
        <dbReference type="SAM" id="Phobius"/>
    </source>
</evidence>
<dbReference type="AlphaFoldDB" id="A0A364N9A3"/>
<name>A0A364N9A3_STELY</name>
<dbReference type="EMBL" id="QGDH01000028">
    <property type="protein sequence ID" value="RAR13928.1"/>
    <property type="molecule type" value="Genomic_DNA"/>
</dbReference>
<accession>A0A364N9A3</accession>
<sequence>MRHFITEPSAATSAFPPCFLSTLLVLLVFATMNVVMLFFGAWTYSYPLLVLPPLIAALGIINLHSHLPTSSVNAIIATVNDVKTTSLLIWSLQTERAEYDRSVSLVVPTASCTTPSSLYFDNEKAGVEEMDDKVTLYDDMEDSKSPSRCYTKLCCDAWAISAWAVVWSLLHSIYYRCIETGGSALFSSMTTTEALTLSLFNFWFLGHGADLLMDNEEKKRERQSLGLGQSITRGVIVAGKRGGDAGDFGSRGV</sequence>
<keyword evidence="1" id="KW-0812">Transmembrane</keyword>
<reference evidence="3" key="1">
    <citation type="submission" date="2018-05" db="EMBL/GenBank/DDBJ databases">
        <title>Draft genome sequence of Stemphylium lycopersici strain CIDEFI 213.</title>
        <authorList>
            <person name="Medina R."/>
            <person name="Franco M.E.E."/>
            <person name="Lucentini C.G."/>
            <person name="Saparrat M.C.N."/>
            <person name="Balatti P.A."/>
        </authorList>
    </citation>
    <scope>NUCLEOTIDE SEQUENCE [LARGE SCALE GENOMIC DNA]</scope>
    <source>
        <strain evidence="3">CIDEFI 213</strain>
    </source>
</reference>
<keyword evidence="1" id="KW-0472">Membrane</keyword>
<comment type="caution">
    <text evidence="2">The sequence shown here is derived from an EMBL/GenBank/DDBJ whole genome shotgun (WGS) entry which is preliminary data.</text>
</comment>
<gene>
    <name evidence="2" type="ORF">DDE83_002658</name>
</gene>
<evidence type="ECO:0000313" key="3">
    <source>
        <dbReference type="Proteomes" id="UP000249619"/>
    </source>
</evidence>
<keyword evidence="1" id="KW-1133">Transmembrane helix</keyword>
<protein>
    <submittedName>
        <fullName evidence="2">Uncharacterized protein</fullName>
    </submittedName>
</protein>
<keyword evidence="3" id="KW-1185">Reference proteome</keyword>
<feature type="transmembrane region" description="Helical" evidence="1">
    <location>
        <begin position="12"/>
        <end position="38"/>
    </location>
</feature>